<sequence>MMALFDVDKTLIHRSSAHENAFRHAFREVYGVDAGVELIDYHGKTDPVIAEEVLLLRGLEGEEIEGQLPRFLRKLREYVKHNINEENIELIDGVEEFLSFLKSMDVPMGLVTGN</sequence>
<protein>
    <submittedName>
        <fullName evidence="1">Haloacid dehalogenase-like hydrolase</fullName>
    </submittedName>
</protein>
<dbReference type="GO" id="GO:0016787">
    <property type="term" value="F:hydrolase activity"/>
    <property type="evidence" value="ECO:0007669"/>
    <property type="project" value="UniProtKB-KW"/>
</dbReference>
<reference evidence="1 2" key="1">
    <citation type="submission" date="2018-07" db="EMBL/GenBank/DDBJ databases">
        <title>Genomic Encyclopedia of Type Strains, Phase IV (KMG-IV): sequencing the most valuable type-strain genomes for metagenomic binning, comparative biology and taxonomic classification.</title>
        <authorList>
            <person name="Goeker M."/>
        </authorList>
    </citation>
    <scope>NUCLEOTIDE SEQUENCE [LARGE SCALE GENOMIC DNA]</scope>
    <source>
        <strain evidence="1 2">DSM 7466</strain>
    </source>
</reference>
<comment type="caution">
    <text evidence="1">The sequence shown here is derived from an EMBL/GenBank/DDBJ whole genome shotgun (WGS) entry which is preliminary data.</text>
</comment>
<dbReference type="Gene3D" id="1.10.150.240">
    <property type="entry name" value="Putative phosphatase, domain 2"/>
    <property type="match status" value="1"/>
</dbReference>
<dbReference type="InterPro" id="IPR041492">
    <property type="entry name" value="HAD_2"/>
</dbReference>
<dbReference type="Pfam" id="PF13419">
    <property type="entry name" value="HAD_2"/>
    <property type="match status" value="1"/>
</dbReference>
<gene>
    <name evidence="1" type="ORF">C7452_1400</name>
</gene>
<dbReference type="AlphaFoldDB" id="A0A371NBM2"/>
<dbReference type="SUPFAM" id="SSF56784">
    <property type="entry name" value="HAD-like"/>
    <property type="match status" value="1"/>
</dbReference>
<dbReference type="RefSeq" id="WP_115892659.1">
    <property type="nucleotide sequence ID" value="NZ_QREL01000002.1"/>
</dbReference>
<proteinExistence type="predicted"/>
<dbReference type="EMBL" id="QREL01000002">
    <property type="protein sequence ID" value="REE26435.1"/>
    <property type="molecule type" value="Genomic_DNA"/>
</dbReference>
<accession>A0A371NBM2</accession>
<keyword evidence="1" id="KW-0378">Hydrolase</keyword>
<dbReference type="InterPro" id="IPR036412">
    <property type="entry name" value="HAD-like_sf"/>
</dbReference>
<dbReference type="Proteomes" id="UP000256864">
    <property type="component" value="Unassembled WGS sequence"/>
</dbReference>
<keyword evidence="2" id="KW-1185">Reference proteome</keyword>
<dbReference type="InterPro" id="IPR023198">
    <property type="entry name" value="PGP-like_dom2"/>
</dbReference>
<evidence type="ECO:0000313" key="1">
    <source>
        <dbReference type="EMBL" id="REE26435.1"/>
    </source>
</evidence>
<evidence type="ECO:0000313" key="2">
    <source>
        <dbReference type="Proteomes" id="UP000256864"/>
    </source>
</evidence>
<organism evidence="1 2">
    <name type="scientific">Methanothermobacter defluvii</name>
    <dbReference type="NCBI Taxonomy" id="49339"/>
    <lineage>
        <taxon>Archaea</taxon>
        <taxon>Methanobacteriati</taxon>
        <taxon>Methanobacteriota</taxon>
        <taxon>Methanomada group</taxon>
        <taxon>Methanobacteria</taxon>
        <taxon>Methanobacteriales</taxon>
        <taxon>Methanobacteriaceae</taxon>
        <taxon>Methanothermobacter</taxon>
    </lineage>
</organism>
<name>A0A371NBM2_9EURY</name>